<dbReference type="GeneID" id="24820321"/>
<dbReference type="GO" id="GO:0016787">
    <property type="term" value="F:hydrolase activity"/>
    <property type="evidence" value="ECO:0007669"/>
    <property type="project" value="UniProtKB-KW"/>
</dbReference>
<evidence type="ECO:0000259" key="2">
    <source>
        <dbReference type="Pfam" id="PF04909"/>
    </source>
</evidence>
<keyword evidence="1" id="KW-0456">Lyase</keyword>
<dbReference type="InterPro" id="IPR032465">
    <property type="entry name" value="ACMSD"/>
</dbReference>
<reference evidence="3 4" key="2">
    <citation type="journal article" date="2016" name="ISME J.">
        <title>Physiological and genomic characterization of two novel marine thaumarchaeal strains indicates niche differentiation.</title>
        <authorList>
            <person name="Bayer B."/>
            <person name="Vojvoda J."/>
            <person name="Offre P."/>
            <person name="Alves R.J."/>
            <person name="Elisabeth N.H."/>
            <person name="Garcia J.A."/>
            <person name="Volland J.M."/>
            <person name="Srivastava A."/>
            <person name="Schleper C."/>
            <person name="Herndl G.J."/>
        </authorList>
    </citation>
    <scope>NUCLEOTIDE SEQUENCE [LARGE SCALE GENOMIC DNA]</scope>
    <source>
        <strain evidence="3 4">NF5</strain>
    </source>
</reference>
<dbReference type="EMBL" id="CP011070">
    <property type="protein sequence ID" value="AJW70805.1"/>
    <property type="molecule type" value="Genomic_DNA"/>
</dbReference>
<dbReference type="PANTHER" id="PTHR21240:SF19">
    <property type="entry name" value="CATALYTIC_ HYDROLASE"/>
    <property type="match status" value="1"/>
</dbReference>
<proteinExistence type="predicted"/>
<name>A0A0D5C3A5_9ARCH</name>
<evidence type="ECO:0000313" key="3">
    <source>
        <dbReference type="EMBL" id="AJW70805.1"/>
    </source>
</evidence>
<dbReference type="Proteomes" id="UP000032408">
    <property type="component" value="Chromosome"/>
</dbReference>
<reference evidence="4" key="1">
    <citation type="submission" date="2015-03" db="EMBL/GenBank/DDBJ databases">
        <title>Characterization of two novel Thaumarchaeota isolated from the Northern Adriatic Sea.</title>
        <authorList>
            <person name="Bayer B."/>
            <person name="Vojvoda J."/>
            <person name="Offre P."/>
            <person name="Srivastava A."/>
            <person name="Elisabeth N."/>
            <person name="Garcia J.A.L."/>
            <person name="Schleper C."/>
            <person name="Herndl G.J."/>
        </authorList>
    </citation>
    <scope>NUCLEOTIDE SEQUENCE [LARGE SCALE GENOMIC DNA]</scope>
    <source>
        <strain evidence="4">NF5</strain>
    </source>
</reference>
<dbReference type="PANTHER" id="PTHR21240">
    <property type="entry name" value="2-AMINO-3-CARBOXYLMUCONATE-6-SEMIALDEHYDE DECARBOXYLASE"/>
    <property type="match status" value="1"/>
</dbReference>
<accession>A0A0D5C3A5</accession>
<feature type="domain" description="Amidohydrolase-related" evidence="2">
    <location>
        <begin position="3"/>
        <end position="264"/>
    </location>
</feature>
<dbReference type="RefSeq" id="WP_048116102.1">
    <property type="nucleotide sequence ID" value="NZ_CP011070.1"/>
</dbReference>
<sequence>MIIDCHVHVNQYELTQNVPLLEDRLEMLQSEMTNNNVDYAIILSSYKNNPQRPSTEQIIDSIKKYDNLGVAAGFTIENHTDDDLKNYSQLIKDGKIKAMKIYSGYEHYYPYDERYQKVYDTCIEFDIPVMFHTGDTYSEKGKLRYARPLNLDDVAVDNPELKIVMCHLGNPWIQDAQEVLYKNKNVYADVSGLVVGSFDHFFEKMIKEKVAELINYAGEPRYLLYGTDWPISSMDSYLNFVAKLNIKKPFRDNFMYKNSKELFKIS</sequence>
<dbReference type="Pfam" id="PF04909">
    <property type="entry name" value="Amidohydro_2"/>
    <property type="match status" value="1"/>
</dbReference>
<dbReference type="Gene3D" id="3.20.20.140">
    <property type="entry name" value="Metal-dependent hydrolases"/>
    <property type="match status" value="1"/>
</dbReference>
<dbReference type="CDD" id="cd01292">
    <property type="entry name" value="metallo-dependent_hydrolases"/>
    <property type="match status" value="1"/>
</dbReference>
<dbReference type="KEGG" id="nin:NADRNF5_1115"/>
<keyword evidence="4" id="KW-1185">Reference proteome</keyword>
<dbReference type="OrthoDB" id="34429at2157"/>
<dbReference type="STRING" id="1580092.NADRNF5_1115"/>
<dbReference type="HOGENOM" id="CLU_044590_5_0_2"/>
<dbReference type="GO" id="GO:0016831">
    <property type="term" value="F:carboxy-lyase activity"/>
    <property type="evidence" value="ECO:0007669"/>
    <property type="project" value="InterPro"/>
</dbReference>
<gene>
    <name evidence="3" type="ORF">NADRNF5_1115</name>
</gene>
<dbReference type="InterPro" id="IPR032466">
    <property type="entry name" value="Metal_Hydrolase"/>
</dbReference>
<organism evidence="3 4">
    <name type="scientific">Nitrosopumilus adriaticus</name>
    <dbReference type="NCBI Taxonomy" id="1580092"/>
    <lineage>
        <taxon>Archaea</taxon>
        <taxon>Nitrososphaerota</taxon>
        <taxon>Nitrososphaeria</taxon>
        <taxon>Nitrosopumilales</taxon>
        <taxon>Nitrosopumilaceae</taxon>
        <taxon>Nitrosopumilus</taxon>
    </lineage>
</organism>
<evidence type="ECO:0000313" key="4">
    <source>
        <dbReference type="Proteomes" id="UP000032408"/>
    </source>
</evidence>
<protein>
    <submittedName>
        <fullName evidence="3">Amidohydrolase 2</fullName>
    </submittedName>
</protein>
<evidence type="ECO:0000256" key="1">
    <source>
        <dbReference type="ARBA" id="ARBA00023239"/>
    </source>
</evidence>
<dbReference type="SUPFAM" id="SSF51556">
    <property type="entry name" value="Metallo-dependent hydrolases"/>
    <property type="match status" value="1"/>
</dbReference>
<dbReference type="InterPro" id="IPR006680">
    <property type="entry name" value="Amidohydro-rel"/>
</dbReference>
<keyword evidence="3" id="KW-0378">Hydrolase</keyword>
<dbReference type="AlphaFoldDB" id="A0A0D5C3A5"/>